<dbReference type="Pfam" id="PF08167">
    <property type="entry name" value="RIX1"/>
    <property type="match status" value="1"/>
</dbReference>
<dbReference type="InterPro" id="IPR016024">
    <property type="entry name" value="ARM-type_fold"/>
</dbReference>
<dbReference type="GO" id="GO:0005634">
    <property type="term" value="C:nucleus"/>
    <property type="evidence" value="ECO:0007669"/>
    <property type="project" value="UniProtKB-SubCell"/>
</dbReference>
<feature type="compositionally biased region" description="Polar residues" evidence="5">
    <location>
        <begin position="482"/>
        <end position="494"/>
    </location>
</feature>
<evidence type="ECO:0000256" key="2">
    <source>
        <dbReference type="ARBA" id="ARBA00010511"/>
    </source>
</evidence>
<dbReference type="InterPro" id="IPR012583">
    <property type="entry name" value="RIX1_N"/>
</dbReference>
<evidence type="ECO:0000313" key="7">
    <source>
        <dbReference type="EMBL" id="CAJ2506405.1"/>
    </source>
</evidence>
<sequence>MALVTLPPELRSICRRLTSTKVEQLPSLLPRLLKDVFRCQEPLSRPQESKAAEGASEAAQLVNKLKTQITTLLEGRTVQGHFVGVVLVKAVIESGGWECLRASERWVRGILSILQRKDPAPTKDLCLMTLTKIYVLMHGFPTLVREIASDTLPTFAKACLQILTPPASSKAPKPPYSLIETIFEAVSTLVPLYPTTFRPFAGKFRADARPFSAPTISDSVLVPSTLRESSRRLTIRLHMTAPKGGDSTEWIKSIEASVRTVHSTADQVFRAINESWESTSGYTHQSVNFDLEPHGGGGNAEHLPPWVGVQAGSERMIGLLDLVADYLRCRTKTSVSIPVSAIVDLTARVSSIMPPSLRKEKFESVQMNAAVGREERDELWSVFPDIQIAIMRLLHVMVQRLGRNFVPMAQESLEQVLRMFGSSYRLPQVRSVAFLLVKELLCLCGPTMGKITVEGLSLMVKSCCRDLLGAAGHLKRPKPPAATQNGSNPKTLTQNADAFLPNKAEDEHVSVTLDAEHLLAAEELLTALFSHVPRQYLPSSLRSQMLKTAILSRNKDAQVASVLQPARDRSGRTLQVILPYLTRQFPQDQSVEILRFNFRPLATGKTGDFMDVEDDDMIMEDDDEPEVKPMTNGFSFGQPLEDSVLSSGFNAPEAVERPKAPSPAPMRTAGPIPSPFFTQPSEMVVRTEAVTVVQPAPTLPLKRKSEDAEADITTSKRVEIDTMSTSTSDNAAASLHTASQAGMVVAGLGEDDESDDESVHLNMELDSDSDDDDDDDDGDGDAEE</sequence>
<feature type="compositionally biased region" description="Polar residues" evidence="5">
    <location>
        <begin position="722"/>
        <end position="740"/>
    </location>
</feature>
<keyword evidence="8" id="KW-1185">Reference proteome</keyword>
<evidence type="ECO:0000256" key="1">
    <source>
        <dbReference type="ARBA" id="ARBA00004123"/>
    </source>
</evidence>
<feature type="region of interest" description="Disordered" evidence="5">
    <location>
        <begin position="701"/>
        <end position="784"/>
    </location>
</feature>
<dbReference type="GO" id="GO:0006364">
    <property type="term" value="P:rRNA processing"/>
    <property type="evidence" value="ECO:0007669"/>
    <property type="project" value="TreeGrafter"/>
</dbReference>
<comment type="caution">
    <text evidence="7">The sequence shown here is derived from an EMBL/GenBank/DDBJ whole genome shotgun (WGS) entry which is preliminary data.</text>
</comment>
<dbReference type="SUPFAM" id="SSF48371">
    <property type="entry name" value="ARM repeat"/>
    <property type="match status" value="1"/>
</dbReference>
<evidence type="ECO:0000259" key="6">
    <source>
        <dbReference type="Pfam" id="PF08167"/>
    </source>
</evidence>
<dbReference type="PANTHER" id="PTHR34105">
    <property type="entry name" value="PROLINE-, GLUTAMIC ACID- AND LEUCINE-RICH PROTEIN 1"/>
    <property type="match status" value="1"/>
</dbReference>
<feature type="region of interest" description="Disordered" evidence="5">
    <location>
        <begin position="474"/>
        <end position="494"/>
    </location>
</feature>
<feature type="domain" description="Pre-rRNA-processing protein RIX1 N-terminal" evidence="6">
    <location>
        <begin position="10"/>
        <end position="206"/>
    </location>
</feature>
<evidence type="ECO:0000256" key="5">
    <source>
        <dbReference type="SAM" id="MobiDB-lite"/>
    </source>
</evidence>
<evidence type="ECO:0000256" key="4">
    <source>
        <dbReference type="ARBA" id="ARBA00023242"/>
    </source>
</evidence>
<gene>
    <name evidence="7" type="ORF">KHLLAP_LOCUS6873</name>
</gene>
<reference evidence="7" key="1">
    <citation type="submission" date="2023-10" db="EMBL/GenBank/DDBJ databases">
        <authorList>
            <person name="Hackl T."/>
        </authorList>
    </citation>
    <scope>NUCLEOTIDE SEQUENCE</scope>
</reference>
<dbReference type="AlphaFoldDB" id="A0AAI8YIW1"/>
<name>A0AAI8YIW1_9PEZI</name>
<evidence type="ECO:0000313" key="8">
    <source>
        <dbReference type="Proteomes" id="UP001295740"/>
    </source>
</evidence>
<feature type="compositionally biased region" description="Acidic residues" evidence="5">
    <location>
        <begin position="765"/>
        <end position="784"/>
    </location>
</feature>
<keyword evidence="4" id="KW-0539">Nucleus</keyword>
<proteinExistence type="inferred from homology"/>
<comment type="similarity">
    <text evidence="2">Belongs to the RIX1/PELP1 family.</text>
</comment>
<protein>
    <recommendedName>
        <fullName evidence="3">Pre-rRNA-processing protein RIX1</fullName>
    </recommendedName>
</protein>
<organism evidence="7 8">
    <name type="scientific">Anthostomella pinea</name>
    <dbReference type="NCBI Taxonomy" id="933095"/>
    <lineage>
        <taxon>Eukaryota</taxon>
        <taxon>Fungi</taxon>
        <taxon>Dikarya</taxon>
        <taxon>Ascomycota</taxon>
        <taxon>Pezizomycotina</taxon>
        <taxon>Sordariomycetes</taxon>
        <taxon>Xylariomycetidae</taxon>
        <taxon>Xylariales</taxon>
        <taxon>Xylariaceae</taxon>
        <taxon>Anthostomella</taxon>
    </lineage>
</organism>
<evidence type="ECO:0000256" key="3">
    <source>
        <dbReference type="ARBA" id="ARBA00021502"/>
    </source>
</evidence>
<dbReference type="EMBL" id="CAUWAG010000008">
    <property type="protein sequence ID" value="CAJ2506405.1"/>
    <property type="molecule type" value="Genomic_DNA"/>
</dbReference>
<accession>A0AAI8YIW1</accession>
<dbReference type="PANTHER" id="PTHR34105:SF1">
    <property type="entry name" value="PROLINE-, GLUTAMIC ACID- AND LEUCINE-RICH PROTEIN 1"/>
    <property type="match status" value="1"/>
</dbReference>
<comment type="subcellular location">
    <subcellularLocation>
        <location evidence="1">Nucleus</location>
    </subcellularLocation>
</comment>
<dbReference type="Proteomes" id="UP001295740">
    <property type="component" value="Unassembled WGS sequence"/>
</dbReference>